<dbReference type="InterPro" id="IPR032466">
    <property type="entry name" value="Metal_Hydrolase"/>
</dbReference>
<keyword evidence="4" id="KW-1185">Reference proteome</keyword>
<protein>
    <submittedName>
        <fullName evidence="3">Amidohydrolase family protein</fullName>
    </submittedName>
</protein>
<organism evidence="3 4">
    <name type="scientific">Hyphomonas adhaerens MHS-3</name>
    <dbReference type="NCBI Taxonomy" id="1280949"/>
    <lineage>
        <taxon>Bacteria</taxon>
        <taxon>Pseudomonadati</taxon>
        <taxon>Pseudomonadota</taxon>
        <taxon>Alphaproteobacteria</taxon>
        <taxon>Hyphomonadales</taxon>
        <taxon>Hyphomonadaceae</taxon>
        <taxon>Hyphomonas</taxon>
    </lineage>
</organism>
<dbReference type="RefSeq" id="WP_035573979.1">
    <property type="nucleotide sequence ID" value="NZ_ARYH01000004.1"/>
</dbReference>
<evidence type="ECO:0000259" key="2">
    <source>
        <dbReference type="Pfam" id="PF04909"/>
    </source>
</evidence>
<dbReference type="OrthoDB" id="9787654at2"/>
<comment type="caution">
    <text evidence="3">The sequence shown here is derived from an EMBL/GenBank/DDBJ whole genome shotgun (WGS) entry which is preliminary data.</text>
</comment>
<evidence type="ECO:0000256" key="1">
    <source>
        <dbReference type="ARBA" id="ARBA00038310"/>
    </source>
</evidence>
<dbReference type="InterPro" id="IPR052350">
    <property type="entry name" value="Metallo-dep_Lactonases"/>
</dbReference>
<sequence length="280" mass="30868">MTPVIDAHMHIWTLARGDYDWLTPDLDGLWRDFEIDDAWPEARDAGVSQVILVQAAATAAETGFMLSVAARDDRVAGVVGWTDFEAPDAAQEIQRLADTSKIVGLRPMIADIPDPDWILNDAFTPALKTMSESGLVFDGHARADLVPVMSELASRHPGLQIVLNHAGKPRIADHELETWFDDIARLARHPNVACKVSGLLTEAGTRKDDVSIGEVVQHLGTCFGPERLMWGSDWPVLTLAGTYAEWSAQSARLIDRFFPEHAAMIWGGNARRIYFSRGSN</sequence>
<dbReference type="AlphaFoldDB" id="A0A069E0M5"/>
<dbReference type="Proteomes" id="UP000027446">
    <property type="component" value="Unassembled WGS sequence"/>
</dbReference>
<evidence type="ECO:0000313" key="3">
    <source>
        <dbReference type="EMBL" id="KCZ82800.1"/>
    </source>
</evidence>
<gene>
    <name evidence="3" type="ORF">HAD_17102</name>
</gene>
<dbReference type="eggNOG" id="COG3618">
    <property type="taxonomic scope" value="Bacteria"/>
</dbReference>
<dbReference type="Pfam" id="PF04909">
    <property type="entry name" value="Amidohydro_2"/>
    <property type="match status" value="1"/>
</dbReference>
<dbReference type="PANTHER" id="PTHR43569">
    <property type="entry name" value="AMIDOHYDROLASE"/>
    <property type="match status" value="1"/>
</dbReference>
<accession>A0A069E0M5</accession>
<comment type="similarity">
    <text evidence="1">Belongs to the metallo-dependent hydrolases superfamily.</text>
</comment>
<proteinExistence type="inferred from homology"/>
<dbReference type="PANTHER" id="PTHR43569:SF2">
    <property type="entry name" value="AMIDOHYDROLASE-RELATED DOMAIN-CONTAINING PROTEIN"/>
    <property type="match status" value="1"/>
</dbReference>
<reference evidence="3 4" key="1">
    <citation type="journal article" date="2014" name="Antonie Van Leeuwenhoek">
        <title>Hyphomonas beringensis sp. nov. and Hyphomonas chukchiensis sp. nov., isolated from surface seawater of the Bering Sea and Chukchi Sea.</title>
        <authorList>
            <person name="Li C."/>
            <person name="Lai Q."/>
            <person name="Li G."/>
            <person name="Dong C."/>
            <person name="Wang J."/>
            <person name="Liao Y."/>
            <person name="Shao Z."/>
        </authorList>
    </citation>
    <scope>NUCLEOTIDE SEQUENCE [LARGE SCALE GENOMIC DNA]</scope>
    <source>
        <strain evidence="3 4">MHS-3</strain>
    </source>
</reference>
<dbReference type="InterPro" id="IPR006680">
    <property type="entry name" value="Amidohydro-rel"/>
</dbReference>
<dbReference type="STRING" id="1280949.HAD_17102"/>
<dbReference type="EMBL" id="ARYH01000004">
    <property type="protein sequence ID" value="KCZ82800.1"/>
    <property type="molecule type" value="Genomic_DNA"/>
</dbReference>
<dbReference type="PATRIC" id="fig|1280949.3.peg.3471"/>
<feature type="domain" description="Amidohydrolase-related" evidence="2">
    <location>
        <begin position="5"/>
        <end position="274"/>
    </location>
</feature>
<name>A0A069E0M5_9PROT</name>
<dbReference type="Gene3D" id="3.20.20.140">
    <property type="entry name" value="Metal-dependent hydrolases"/>
    <property type="match status" value="1"/>
</dbReference>
<dbReference type="SUPFAM" id="SSF51556">
    <property type="entry name" value="Metallo-dependent hydrolases"/>
    <property type="match status" value="1"/>
</dbReference>
<dbReference type="GO" id="GO:0016787">
    <property type="term" value="F:hydrolase activity"/>
    <property type="evidence" value="ECO:0007669"/>
    <property type="project" value="UniProtKB-KW"/>
</dbReference>
<keyword evidence="3" id="KW-0378">Hydrolase</keyword>
<evidence type="ECO:0000313" key="4">
    <source>
        <dbReference type="Proteomes" id="UP000027446"/>
    </source>
</evidence>